<dbReference type="EMBL" id="JBAMMX010000018">
    <property type="protein sequence ID" value="KAK6922939.1"/>
    <property type="molecule type" value="Genomic_DNA"/>
</dbReference>
<protein>
    <submittedName>
        <fullName evidence="1">Uncharacterized protein</fullName>
    </submittedName>
</protein>
<name>A0AAN8V131_9MAGN</name>
<evidence type="ECO:0000313" key="2">
    <source>
        <dbReference type="Proteomes" id="UP001370490"/>
    </source>
</evidence>
<sequence>MDYGLHSLMTPAGIAEQICKEKHGGHNIRPIRICLISRIGFVYVIKRKREEEWIALTETLLALRPYVLG</sequence>
<accession>A0AAN8V131</accession>
<dbReference type="Proteomes" id="UP001370490">
    <property type="component" value="Unassembled WGS sequence"/>
</dbReference>
<comment type="caution">
    <text evidence="1">The sequence shown here is derived from an EMBL/GenBank/DDBJ whole genome shotgun (WGS) entry which is preliminary data.</text>
</comment>
<proteinExistence type="predicted"/>
<gene>
    <name evidence="1" type="ORF">RJ641_011243</name>
</gene>
<dbReference type="AlphaFoldDB" id="A0AAN8V131"/>
<organism evidence="1 2">
    <name type="scientific">Dillenia turbinata</name>
    <dbReference type="NCBI Taxonomy" id="194707"/>
    <lineage>
        <taxon>Eukaryota</taxon>
        <taxon>Viridiplantae</taxon>
        <taxon>Streptophyta</taxon>
        <taxon>Embryophyta</taxon>
        <taxon>Tracheophyta</taxon>
        <taxon>Spermatophyta</taxon>
        <taxon>Magnoliopsida</taxon>
        <taxon>eudicotyledons</taxon>
        <taxon>Gunneridae</taxon>
        <taxon>Pentapetalae</taxon>
        <taxon>Dilleniales</taxon>
        <taxon>Dilleniaceae</taxon>
        <taxon>Dillenia</taxon>
    </lineage>
</organism>
<keyword evidence="2" id="KW-1185">Reference proteome</keyword>
<evidence type="ECO:0000313" key="1">
    <source>
        <dbReference type="EMBL" id="KAK6922939.1"/>
    </source>
</evidence>
<reference evidence="1 2" key="1">
    <citation type="submission" date="2023-12" db="EMBL/GenBank/DDBJ databases">
        <title>A high-quality genome assembly for Dillenia turbinata (Dilleniales).</title>
        <authorList>
            <person name="Chanderbali A."/>
        </authorList>
    </citation>
    <scope>NUCLEOTIDE SEQUENCE [LARGE SCALE GENOMIC DNA]</scope>
    <source>
        <strain evidence="1">LSX21</strain>
        <tissue evidence="1">Leaf</tissue>
    </source>
</reference>